<evidence type="ECO:0000313" key="6">
    <source>
        <dbReference type="Proteomes" id="UP000260759"/>
    </source>
</evidence>
<dbReference type="EMBL" id="QSVA01000063">
    <property type="protein sequence ID" value="RGN87019.1"/>
    <property type="molecule type" value="Genomic_DNA"/>
</dbReference>
<accession>A0A3E4QX34</accession>
<reference evidence="2 9" key="2">
    <citation type="journal article" date="2019" name="Nat. Med.">
        <title>A library of human gut bacterial isolates paired with longitudinal multiomics data enables mechanistic microbiome research.</title>
        <authorList>
            <person name="Poyet M."/>
            <person name="Groussin M."/>
            <person name="Gibbons S.M."/>
            <person name="Avila-Pacheco J."/>
            <person name="Jiang X."/>
            <person name="Kearney S.M."/>
            <person name="Perrotta A.R."/>
            <person name="Berdy B."/>
            <person name="Zhao S."/>
            <person name="Lieberman T.D."/>
            <person name="Swanson P.K."/>
            <person name="Smith M."/>
            <person name="Roesemann S."/>
            <person name="Alexander J.E."/>
            <person name="Rich S.A."/>
            <person name="Livny J."/>
            <person name="Vlamakis H."/>
            <person name="Clish C."/>
            <person name="Bullock K."/>
            <person name="Deik A."/>
            <person name="Scott J."/>
            <person name="Pierce K.A."/>
            <person name="Xavier R.J."/>
            <person name="Alm E.J."/>
        </authorList>
    </citation>
    <scope>NUCLEOTIDE SEQUENCE [LARGE SCALE GENOMIC DNA]</scope>
    <source>
        <strain evidence="2 9">BIOML-A27</strain>
    </source>
</reference>
<dbReference type="GO" id="GO:0006313">
    <property type="term" value="P:DNA transposition"/>
    <property type="evidence" value="ECO:0007669"/>
    <property type="project" value="InterPro"/>
</dbReference>
<evidence type="ECO:0000313" key="2">
    <source>
        <dbReference type="EMBL" id="KAB4169328.1"/>
    </source>
</evidence>
<name>A0A3E4QX34_BACUN</name>
<protein>
    <submittedName>
        <fullName evidence="3">IS982 family transposase IS1187</fullName>
    </submittedName>
    <submittedName>
        <fullName evidence="2">IS982-like element IS1187 family transposase</fullName>
    </submittedName>
</protein>
<proteinExistence type="predicted"/>
<organism evidence="3 7">
    <name type="scientific">Bacteroides uniformis</name>
    <dbReference type="NCBI Taxonomy" id="820"/>
    <lineage>
        <taxon>Bacteria</taxon>
        <taxon>Pseudomonadati</taxon>
        <taxon>Bacteroidota</taxon>
        <taxon>Bacteroidia</taxon>
        <taxon>Bacteroidales</taxon>
        <taxon>Bacteroidaceae</taxon>
        <taxon>Bacteroides</taxon>
    </lineage>
</organism>
<dbReference type="InterPro" id="IPR002559">
    <property type="entry name" value="Transposase_11"/>
</dbReference>
<dbReference type="Proteomes" id="UP000260795">
    <property type="component" value="Unassembled WGS sequence"/>
</dbReference>
<dbReference type="GO" id="GO:0004803">
    <property type="term" value="F:transposase activity"/>
    <property type="evidence" value="ECO:0007669"/>
    <property type="project" value="InterPro"/>
</dbReference>
<dbReference type="RefSeq" id="WP_032536584.1">
    <property type="nucleotide sequence ID" value="NZ_CAXTGQ010000048.1"/>
</dbReference>
<evidence type="ECO:0000313" key="7">
    <source>
        <dbReference type="Proteomes" id="UP000260795"/>
    </source>
</evidence>
<dbReference type="EMBL" id="QSKL01000066">
    <property type="protein sequence ID" value="RHE53821.1"/>
    <property type="molecule type" value="Genomic_DNA"/>
</dbReference>
<evidence type="ECO:0000313" key="8">
    <source>
        <dbReference type="Proteomes" id="UP000284640"/>
    </source>
</evidence>
<evidence type="ECO:0000259" key="1">
    <source>
        <dbReference type="Pfam" id="PF01609"/>
    </source>
</evidence>
<dbReference type="EMBL" id="QSRK01000022">
    <property type="protein sequence ID" value="RGL11762.1"/>
    <property type="molecule type" value="Genomic_DNA"/>
</dbReference>
<feature type="domain" description="Transposase IS4-like" evidence="1">
    <location>
        <begin position="132"/>
        <end position="305"/>
    </location>
</feature>
<dbReference type="GO" id="GO:0003677">
    <property type="term" value="F:DNA binding"/>
    <property type="evidence" value="ECO:0007669"/>
    <property type="project" value="InterPro"/>
</dbReference>
<evidence type="ECO:0000313" key="3">
    <source>
        <dbReference type="EMBL" id="RGL11762.1"/>
    </source>
</evidence>
<dbReference type="Proteomes" id="UP000260759">
    <property type="component" value="Unassembled WGS sequence"/>
</dbReference>
<dbReference type="Pfam" id="PF01609">
    <property type="entry name" value="DDE_Tnp_1"/>
    <property type="match status" value="1"/>
</dbReference>
<sequence length="326" mass="37553">MSKKLYMSLIFSNLVVIKTLSSNHRMYNLYAKFVKILEICKQFSENLVNDSGNVPRRGPVPKFSDLEVVALSLTAETESIDSEKWLFDYKLQEYKDSIPNLISRRQFNDRRKKTSGLCEELRKRIAMEMDGGEEQFFVDSKPIEVCRVARGKRCKMGRAGNFSQAPDFGFCASQNTYYFGYKLHALCGLSGVIHSYDLSKASVADLHYMKDVKHTYHDCSIYGDKGYIGADVQLDLFETAHIRLECPYRLNQKDWKPTFIPFAKARKRIETIFSQLTDQFLVIRNYAKITNGLFARIIGKISALTILQYVNFINDKPIGRIKYALN</sequence>
<evidence type="ECO:0000313" key="9">
    <source>
        <dbReference type="Proteomes" id="UP000433928"/>
    </source>
</evidence>
<comment type="caution">
    <text evidence="3">The sequence shown here is derived from an EMBL/GenBank/DDBJ whole genome shotgun (WGS) entry which is preliminary data.</text>
</comment>
<evidence type="ECO:0000313" key="4">
    <source>
        <dbReference type="EMBL" id="RGN87019.1"/>
    </source>
</evidence>
<dbReference type="Proteomes" id="UP000284640">
    <property type="component" value="Unassembled WGS sequence"/>
</dbReference>
<evidence type="ECO:0000313" key="5">
    <source>
        <dbReference type="EMBL" id="RHE53821.1"/>
    </source>
</evidence>
<gene>
    <name evidence="5" type="ORF">DW729_20190</name>
    <name evidence="4" type="ORF">DXB37_21820</name>
    <name evidence="3" type="ORF">DXC80_13730</name>
    <name evidence="2" type="ORF">GAQ59_12595</name>
</gene>
<dbReference type="EMBL" id="WCUG01000009">
    <property type="protein sequence ID" value="KAB4169328.1"/>
    <property type="molecule type" value="Genomic_DNA"/>
</dbReference>
<dbReference type="GeneID" id="93117969"/>
<dbReference type="AlphaFoldDB" id="A0A3E4QX34"/>
<reference evidence="6 7" key="1">
    <citation type="submission" date="2018-08" db="EMBL/GenBank/DDBJ databases">
        <title>A genome reference for cultivated species of the human gut microbiota.</title>
        <authorList>
            <person name="Zou Y."/>
            <person name="Xue W."/>
            <person name="Luo G."/>
        </authorList>
    </citation>
    <scope>NUCLEOTIDE SEQUENCE [LARGE SCALE GENOMIC DNA]</scope>
    <source>
        <strain evidence="5 8">AM27-46</strain>
        <strain evidence="4 6">OM03-4</strain>
        <strain evidence="3 7">TF08-13</strain>
    </source>
</reference>
<dbReference type="Proteomes" id="UP000433928">
    <property type="component" value="Unassembled WGS sequence"/>
</dbReference>
<dbReference type="NCBIfam" id="NF033520">
    <property type="entry name" value="transpos_IS982"/>
    <property type="match status" value="1"/>
</dbReference>